<feature type="region of interest" description="Disordered" evidence="1">
    <location>
        <begin position="1"/>
        <end position="53"/>
    </location>
</feature>
<keyword evidence="4" id="KW-1185">Reference proteome</keyword>
<evidence type="ECO:0000313" key="4">
    <source>
        <dbReference type="Proteomes" id="UP000001798"/>
    </source>
</evidence>
<sequence>MVPPPLDVKKSYTHSDMLLSSRTSPRLSLRKSGGYDPNDRGPSSSTSSRFSFNHLIKSPPPSPSLPALVPRHGKPAPSRTPRKWFRGFLWVSCIFGLLYFGFTSSWLERPMTAVGWATDSGSQYEMVGESELPNFPTPVIVTDKRGRSKWTVSIPPNHEFPLTPNQYADICSQNMEVASTVADLHSHVHREHAAHYDYYHVDQNFMDVAEAEAHGLLPGIKAKNSVLREKDGSLVGENKDSLIDSEICDKTLTFVLETSDAGLGKGLMMLWTAFGLAQKEGRHFFVDDSRWAYGKYTTFFKPPPIPKCRPPPRHEMLPCPHHARHLVVSAATVTHTFGGAFNDYFEDAKKMEVYRQKPIFEMARLGYEALFQLSDNDSKYVDMRAAEFSTKSTLDPSSQENGMIIGIHVRHGDRRPYEFQYKDSYIPLTVYNDKAHMLIKEKYNHSLPNGEHDTLAQMASALVIASDDPDVYDSEEFKEAPRAQEQIRLASKNALDAAAPQPNTPGPRKFVDDTVGWEGGFYAGMFWSLGKPSGTPKTAVETPDTTLPPTTEALRLRELVGRAYLMDLAVLGRASDKIVCTVSATGCRLLAVMMGWERAIDQGGFVNVDGNFNWRGVAW</sequence>
<keyword evidence="2" id="KW-0472">Membrane</keyword>
<gene>
    <name evidence="3" type="ORF">BCIN_01g02840</name>
</gene>
<dbReference type="OrthoDB" id="2392789at2759"/>
<keyword evidence="2" id="KW-0812">Transmembrane</keyword>
<protein>
    <submittedName>
        <fullName evidence="3">Uncharacterized protein</fullName>
    </submittedName>
</protein>
<proteinExistence type="predicted"/>
<reference evidence="3 4" key="2">
    <citation type="journal article" date="2012" name="Eukaryot. Cell">
        <title>Genome update of Botrytis cinerea strains B05.10 and T4.</title>
        <authorList>
            <person name="Staats M."/>
            <person name="van Kan J.A."/>
        </authorList>
    </citation>
    <scope>NUCLEOTIDE SEQUENCE [LARGE SCALE GENOMIC DNA]</scope>
    <source>
        <strain evidence="3 4">B05.10</strain>
    </source>
</reference>
<dbReference type="EMBL" id="CP009805">
    <property type="protein sequence ID" value="ATZ45514.1"/>
    <property type="molecule type" value="Genomic_DNA"/>
</dbReference>
<keyword evidence="2" id="KW-1133">Transmembrane helix</keyword>
<dbReference type="AlphaFoldDB" id="A0A384J4R5"/>
<evidence type="ECO:0000256" key="1">
    <source>
        <dbReference type="SAM" id="MobiDB-lite"/>
    </source>
</evidence>
<dbReference type="PANTHER" id="PTHR13132:SF29">
    <property type="entry name" value="ALPHA-(1,6)-FUCOSYLTRANSFERASE"/>
    <property type="match status" value="1"/>
</dbReference>
<organism evidence="3 4">
    <name type="scientific">Botryotinia fuckeliana (strain B05.10)</name>
    <name type="common">Noble rot fungus</name>
    <name type="synonym">Botrytis cinerea</name>
    <dbReference type="NCBI Taxonomy" id="332648"/>
    <lineage>
        <taxon>Eukaryota</taxon>
        <taxon>Fungi</taxon>
        <taxon>Dikarya</taxon>
        <taxon>Ascomycota</taxon>
        <taxon>Pezizomycotina</taxon>
        <taxon>Leotiomycetes</taxon>
        <taxon>Helotiales</taxon>
        <taxon>Sclerotiniaceae</taxon>
        <taxon>Botrytis</taxon>
    </lineage>
</organism>
<feature type="transmembrane region" description="Helical" evidence="2">
    <location>
        <begin position="84"/>
        <end position="102"/>
    </location>
</feature>
<evidence type="ECO:0000313" key="3">
    <source>
        <dbReference type="EMBL" id="ATZ45514.1"/>
    </source>
</evidence>
<dbReference type="Proteomes" id="UP000001798">
    <property type="component" value="Chromosome 1"/>
</dbReference>
<name>A0A384J4R5_BOTFB</name>
<evidence type="ECO:0000256" key="2">
    <source>
        <dbReference type="SAM" id="Phobius"/>
    </source>
</evidence>
<dbReference type="KEGG" id="bfu:BCIN_01g02840"/>
<dbReference type="RefSeq" id="XP_001549950.2">
    <property type="nucleotide sequence ID" value="XM_001549900.2"/>
</dbReference>
<dbReference type="GeneID" id="5430443"/>
<dbReference type="VEuPathDB" id="FungiDB:Bcin01g02840"/>
<reference evidence="3 4" key="3">
    <citation type="journal article" date="2017" name="Mol. Plant Pathol.">
        <title>A gapless genome sequence of the fungus Botrytis cinerea.</title>
        <authorList>
            <person name="Van Kan J.A."/>
            <person name="Stassen J.H."/>
            <person name="Mosbach A."/>
            <person name="Van Der Lee T.A."/>
            <person name="Faino L."/>
            <person name="Farmer A.D."/>
            <person name="Papasotiriou D.G."/>
            <person name="Zhou S."/>
            <person name="Seidl M.F."/>
            <person name="Cottam E."/>
            <person name="Edel D."/>
            <person name="Hahn M."/>
            <person name="Schwartz D.C."/>
            <person name="Dietrich R.A."/>
            <person name="Widdison S."/>
            <person name="Scalliet G."/>
        </authorList>
    </citation>
    <scope>NUCLEOTIDE SEQUENCE [LARGE SCALE GENOMIC DNA]</scope>
    <source>
        <strain evidence="3 4">B05.10</strain>
    </source>
</reference>
<feature type="compositionally biased region" description="Low complexity" evidence="1">
    <location>
        <begin position="18"/>
        <end position="27"/>
    </location>
</feature>
<accession>A0A384J4R5</accession>
<feature type="compositionally biased region" description="Low complexity" evidence="1">
    <location>
        <begin position="43"/>
        <end position="52"/>
    </location>
</feature>
<reference evidence="3 4" key="1">
    <citation type="journal article" date="2011" name="PLoS Genet.">
        <title>Genomic analysis of the necrotrophic fungal pathogens Sclerotinia sclerotiorum and Botrytis cinerea.</title>
        <authorList>
            <person name="Amselem J."/>
            <person name="Cuomo C.A."/>
            <person name="van Kan J.A."/>
            <person name="Viaud M."/>
            <person name="Benito E.P."/>
            <person name="Couloux A."/>
            <person name="Coutinho P.M."/>
            <person name="de Vries R.P."/>
            <person name="Dyer P.S."/>
            <person name="Fillinger S."/>
            <person name="Fournier E."/>
            <person name="Gout L."/>
            <person name="Hahn M."/>
            <person name="Kohn L."/>
            <person name="Lapalu N."/>
            <person name="Plummer K.M."/>
            <person name="Pradier J.M."/>
            <person name="Quevillon E."/>
            <person name="Sharon A."/>
            <person name="Simon A."/>
            <person name="ten Have A."/>
            <person name="Tudzynski B."/>
            <person name="Tudzynski P."/>
            <person name="Wincker P."/>
            <person name="Andrew M."/>
            <person name="Anthouard V."/>
            <person name="Beever R.E."/>
            <person name="Beffa R."/>
            <person name="Benoit I."/>
            <person name="Bouzid O."/>
            <person name="Brault B."/>
            <person name="Chen Z."/>
            <person name="Choquer M."/>
            <person name="Collemare J."/>
            <person name="Cotton P."/>
            <person name="Danchin E.G."/>
            <person name="Da Silva C."/>
            <person name="Gautier A."/>
            <person name="Giraud C."/>
            <person name="Giraud T."/>
            <person name="Gonzalez C."/>
            <person name="Grossetete S."/>
            <person name="Guldener U."/>
            <person name="Henrissat B."/>
            <person name="Howlett B.J."/>
            <person name="Kodira C."/>
            <person name="Kretschmer M."/>
            <person name="Lappartient A."/>
            <person name="Leroch M."/>
            <person name="Levis C."/>
            <person name="Mauceli E."/>
            <person name="Neuveglise C."/>
            <person name="Oeser B."/>
            <person name="Pearson M."/>
            <person name="Poulain J."/>
            <person name="Poussereau N."/>
            <person name="Quesneville H."/>
            <person name="Rascle C."/>
            <person name="Schumacher J."/>
            <person name="Segurens B."/>
            <person name="Sexton A."/>
            <person name="Silva E."/>
            <person name="Sirven C."/>
            <person name="Soanes D.M."/>
            <person name="Talbot N.J."/>
            <person name="Templeton M."/>
            <person name="Yandava C."/>
            <person name="Yarden O."/>
            <person name="Zeng Q."/>
            <person name="Rollins J.A."/>
            <person name="Lebrun M.H."/>
            <person name="Dickman M."/>
        </authorList>
    </citation>
    <scope>NUCLEOTIDE SEQUENCE [LARGE SCALE GENOMIC DNA]</scope>
    <source>
        <strain evidence="3 4">B05.10</strain>
    </source>
</reference>
<dbReference type="GO" id="GO:0006487">
    <property type="term" value="P:protein N-linked glycosylation"/>
    <property type="evidence" value="ECO:0007669"/>
    <property type="project" value="TreeGrafter"/>
</dbReference>
<dbReference type="PANTHER" id="PTHR13132">
    <property type="entry name" value="ALPHA- 1,6 -FUCOSYLTRANSFERASE"/>
    <property type="match status" value="1"/>
</dbReference>
<dbReference type="GO" id="GO:0046921">
    <property type="term" value="F:alpha-(1-&gt;6)-fucosyltransferase activity"/>
    <property type="evidence" value="ECO:0007669"/>
    <property type="project" value="TreeGrafter"/>
</dbReference>